<gene>
    <name evidence="2" type="ORF">ACFFPJ_03000</name>
</gene>
<dbReference type="InterPro" id="IPR036388">
    <property type="entry name" value="WH-like_DNA-bd_sf"/>
</dbReference>
<evidence type="ECO:0000256" key="1">
    <source>
        <dbReference type="ARBA" id="ARBA00006479"/>
    </source>
</evidence>
<proteinExistence type="inferred from homology"/>
<name>A0ABV5SZA5_9MICO</name>
<organism evidence="2 3">
    <name type="scientific">Microbacterium terregens</name>
    <dbReference type="NCBI Taxonomy" id="69363"/>
    <lineage>
        <taxon>Bacteria</taxon>
        <taxon>Bacillati</taxon>
        <taxon>Actinomycetota</taxon>
        <taxon>Actinomycetes</taxon>
        <taxon>Micrococcales</taxon>
        <taxon>Microbacteriaceae</taxon>
        <taxon>Microbacterium</taxon>
    </lineage>
</organism>
<accession>A0ABV5SZA5</accession>
<dbReference type="SUPFAM" id="SSF53067">
    <property type="entry name" value="Actin-like ATPase domain"/>
    <property type="match status" value="1"/>
</dbReference>
<dbReference type="EMBL" id="JBHMBE010000001">
    <property type="protein sequence ID" value="MFB9644761.1"/>
    <property type="molecule type" value="Genomic_DNA"/>
</dbReference>
<dbReference type="InterPro" id="IPR000600">
    <property type="entry name" value="ROK"/>
</dbReference>
<reference evidence="2 3" key="1">
    <citation type="submission" date="2024-09" db="EMBL/GenBank/DDBJ databases">
        <authorList>
            <person name="Sun Q."/>
            <person name="Mori K."/>
        </authorList>
    </citation>
    <scope>NUCLEOTIDE SEQUENCE [LARGE SCALE GENOMIC DNA]</scope>
    <source>
        <strain evidence="2 3">JCM 1342</strain>
    </source>
</reference>
<dbReference type="Gene3D" id="3.30.420.40">
    <property type="match status" value="2"/>
</dbReference>
<evidence type="ECO:0000313" key="3">
    <source>
        <dbReference type="Proteomes" id="UP001589611"/>
    </source>
</evidence>
<dbReference type="Pfam" id="PF00480">
    <property type="entry name" value="ROK"/>
    <property type="match status" value="1"/>
</dbReference>
<dbReference type="PANTHER" id="PTHR18964:SF149">
    <property type="entry name" value="BIFUNCTIONAL UDP-N-ACETYLGLUCOSAMINE 2-EPIMERASE_N-ACETYLMANNOSAMINE KINASE"/>
    <property type="match status" value="1"/>
</dbReference>
<protein>
    <submittedName>
        <fullName evidence="2">ROK family transcriptional regulator</fullName>
    </submittedName>
</protein>
<sequence>MLTESHEALAREVLIHGPIGRSALGRRLGLSPASLTRLAKPFLERGLFVERGEESNGAVGRPVRPLDIAPDLGSFAGMKITGDAVYAVLTDARAQILAERVVALRATTPEAVVGVLAGIVSDFSAVTTAPLVGVGVSLGGAVDDSGRVIRAPFLDWVDVDFGPSLSSVTGLNVTVENDVVALVEAERWFGAGRGRSGFSVITIGAGVGYGLVVGGESVHTRGAGVGLGGHIPLDPTGPLCPQGHRGCSTAVLTSIGMCAQVASALGRPVDYAEVLSLAAAGDPVATAVVDAAARGLGRMIALAANLTMQPTVVLAGDGIGLWELAASQVRVAAAADRDPLAEPVEILVDDAGFRAWARGAAAVAIQAAVARLATSELLRGDPAAPRRP</sequence>
<keyword evidence="3" id="KW-1185">Reference proteome</keyword>
<dbReference type="PANTHER" id="PTHR18964">
    <property type="entry name" value="ROK (REPRESSOR, ORF, KINASE) FAMILY"/>
    <property type="match status" value="1"/>
</dbReference>
<comment type="similarity">
    <text evidence="1">Belongs to the ROK (NagC/XylR) family.</text>
</comment>
<dbReference type="RefSeq" id="WP_344711555.1">
    <property type="nucleotide sequence ID" value="NZ_BAAAWH010000001.1"/>
</dbReference>
<dbReference type="InterPro" id="IPR036390">
    <property type="entry name" value="WH_DNA-bd_sf"/>
</dbReference>
<dbReference type="SUPFAM" id="SSF46785">
    <property type="entry name" value="Winged helix' DNA-binding domain"/>
    <property type="match status" value="1"/>
</dbReference>
<dbReference type="InterPro" id="IPR043129">
    <property type="entry name" value="ATPase_NBD"/>
</dbReference>
<evidence type="ECO:0000313" key="2">
    <source>
        <dbReference type="EMBL" id="MFB9644761.1"/>
    </source>
</evidence>
<comment type="caution">
    <text evidence="2">The sequence shown here is derived from an EMBL/GenBank/DDBJ whole genome shotgun (WGS) entry which is preliminary data.</text>
</comment>
<dbReference type="Proteomes" id="UP001589611">
    <property type="component" value="Unassembled WGS sequence"/>
</dbReference>
<dbReference type="Gene3D" id="1.10.10.10">
    <property type="entry name" value="Winged helix-like DNA-binding domain superfamily/Winged helix DNA-binding domain"/>
    <property type="match status" value="1"/>
</dbReference>